<dbReference type="PANTHER" id="PTHR42905:SF16">
    <property type="entry name" value="CARBOXYPHOSPHONOENOLPYRUVATE PHOSPHONOMUTASE-LIKE PROTEIN (AFU_ORTHOLOGUE AFUA_5G07230)"/>
    <property type="match status" value="1"/>
</dbReference>
<proteinExistence type="predicted"/>
<dbReference type="GO" id="GO:0046421">
    <property type="term" value="F:methylisocitrate lyase activity"/>
    <property type="evidence" value="ECO:0007669"/>
    <property type="project" value="UniProtKB-EC"/>
</dbReference>
<protein>
    <submittedName>
        <fullName evidence="1">Methylisocitrate lyase</fullName>
        <ecNumber evidence="1">4.1.3.30</ecNumber>
    </submittedName>
</protein>
<dbReference type="RefSeq" id="WP_095042760.1">
    <property type="nucleotide sequence ID" value="NZ_LN890655.1"/>
</dbReference>
<dbReference type="InterPro" id="IPR040442">
    <property type="entry name" value="Pyrv_kinase-like_dom_sf"/>
</dbReference>
<dbReference type="InterPro" id="IPR015813">
    <property type="entry name" value="Pyrv/PenolPyrv_kinase-like_dom"/>
</dbReference>
<sequence length="252" mass="26750">MSMETSAKRATFRKLHESGHFVIPNPWDIGGVRRLEKLGYKALASTSAGYAWSIGRDDGQVTVDEMLAHLTTLCAATDLPVNADFEGGYAADPDGVAANVTRAVATGVAGISIEDITDRELYPMTLAVERIQAARAAIDATGQDVLLIGRSEGYRVGRTKVDDTIERLVAYSAAGADVLYPPWVVDLGEVRAIVEAVAPKPVSILLHHAGINVADLAAVGVRRMSVGARFASIAWAAFDKAALSVRDEGHLP</sequence>
<name>A0A170PFJ4_9CHLR</name>
<gene>
    <name evidence="1" type="ORF">CFX0092_A1359</name>
</gene>
<reference evidence="1" key="1">
    <citation type="submission" date="2016-01" db="EMBL/GenBank/DDBJ databases">
        <authorList>
            <person name="Mcilroy J.S."/>
            <person name="Karst M S."/>
            <person name="Albertsen M."/>
        </authorList>
    </citation>
    <scope>NUCLEOTIDE SEQUENCE</scope>
    <source>
        <strain evidence="1">Cfx-K</strain>
    </source>
</reference>
<keyword evidence="2" id="KW-1185">Reference proteome</keyword>
<accession>A0A170PFJ4</accession>
<dbReference type="Pfam" id="PF13714">
    <property type="entry name" value="PEP_mutase"/>
    <property type="match status" value="1"/>
</dbReference>
<dbReference type="PANTHER" id="PTHR42905">
    <property type="entry name" value="PHOSPHOENOLPYRUVATE CARBOXYLASE"/>
    <property type="match status" value="1"/>
</dbReference>
<dbReference type="KEGG" id="pbf:CFX0092_A1359"/>
<organism evidence="1 2">
    <name type="scientific">Candidatus Promineifilum breve</name>
    <dbReference type="NCBI Taxonomy" id="1806508"/>
    <lineage>
        <taxon>Bacteria</taxon>
        <taxon>Bacillati</taxon>
        <taxon>Chloroflexota</taxon>
        <taxon>Ardenticatenia</taxon>
        <taxon>Candidatus Promineifilales</taxon>
        <taxon>Candidatus Promineifilaceae</taxon>
        <taxon>Candidatus Promineifilum</taxon>
    </lineage>
</organism>
<dbReference type="Gene3D" id="3.20.20.60">
    <property type="entry name" value="Phosphoenolpyruvate-binding domains"/>
    <property type="match status" value="1"/>
</dbReference>
<dbReference type="OrthoDB" id="9780430at2"/>
<dbReference type="Proteomes" id="UP000215027">
    <property type="component" value="Chromosome I"/>
</dbReference>
<evidence type="ECO:0000313" key="1">
    <source>
        <dbReference type="EMBL" id="CUS03237.2"/>
    </source>
</evidence>
<dbReference type="CDD" id="cd00377">
    <property type="entry name" value="ICL_PEPM"/>
    <property type="match status" value="1"/>
</dbReference>
<dbReference type="EMBL" id="LN890655">
    <property type="protein sequence ID" value="CUS03237.2"/>
    <property type="molecule type" value="Genomic_DNA"/>
</dbReference>
<dbReference type="EC" id="4.1.3.30" evidence="1"/>
<dbReference type="InterPro" id="IPR039556">
    <property type="entry name" value="ICL/PEPM"/>
</dbReference>
<evidence type="ECO:0000313" key="2">
    <source>
        <dbReference type="Proteomes" id="UP000215027"/>
    </source>
</evidence>
<dbReference type="AlphaFoldDB" id="A0A170PFJ4"/>
<keyword evidence="1" id="KW-0456">Lyase</keyword>
<dbReference type="SUPFAM" id="SSF51621">
    <property type="entry name" value="Phosphoenolpyruvate/pyruvate domain"/>
    <property type="match status" value="1"/>
</dbReference>